<sequence>MKTNQEMIRPMGNFNVIQRTKDGMFNATDLLKQWNSFNSQQKQIVHYTENSSTSEFINALILEENLKERNSVIIQCRGKNGGTWMHPLLFIDFAMWLNPTFKVKVLKFVSDEMIRYRNDAGDAYLKLSSAVMKIVPRDFMPKAMKKIAEALNWVIFNEHESGIRNKHGEESKQRELFHLESKVTDLINEGFITSYDQLLKYLRKQWNNNWQPKVLQV</sequence>
<proteinExistence type="predicted"/>
<dbReference type="PROSITE" id="PS51301">
    <property type="entry name" value="KILA_N"/>
    <property type="match status" value="1"/>
</dbReference>
<dbReference type="AlphaFoldDB" id="A0A921L096"/>
<dbReference type="SUPFAM" id="SSF54616">
    <property type="entry name" value="DNA-binding domain of Mlu1-box binding protein MBP1"/>
    <property type="match status" value="1"/>
</dbReference>
<dbReference type="SMART" id="SM01252">
    <property type="entry name" value="KilA-N"/>
    <property type="match status" value="1"/>
</dbReference>
<dbReference type="EMBL" id="DYVS01000149">
    <property type="protein sequence ID" value="HJF70853.1"/>
    <property type="molecule type" value="Genomic_DNA"/>
</dbReference>
<dbReference type="Pfam" id="PF04383">
    <property type="entry name" value="KilA-N"/>
    <property type="match status" value="1"/>
</dbReference>
<dbReference type="Proteomes" id="UP000742098">
    <property type="component" value="Unassembled WGS sequence"/>
</dbReference>
<gene>
    <name evidence="2" type="ORF">K8V05_08890</name>
</gene>
<comment type="caution">
    <text evidence="2">The sequence shown here is derived from an EMBL/GenBank/DDBJ whole genome shotgun (WGS) entry which is preliminary data.</text>
</comment>
<name>A0A921L096_9BACT</name>
<dbReference type="InterPro" id="IPR018004">
    <property type="entry name" value="KilA/APSES_HTH"/>
</dbReference>
<dbReference type="GO" id="GO:0003677">
    <property type="term" value="F:DNA binding"/>
    <property type="evidence" value="ECO:0007669"/>
    <property type="project" value="InterPro"/>
</dbReference>
<dbReference type="InterPro" id="IPR036887">
    <property type="entry name" value="HTH_APSES_sf"/>
</dbReference>
<evidence type="ECO:0000313" key="3">
    <source>
        <dbReference type="Proteomes" id="UP000742098"/>
    </source>
</evidence>
<reference evidence="2" key="2">
    <citation type="submission" date="2021-09" db="EMBL/GenBank/DDBJ databases">
        <authorList>
            <person name="Gilroy R."/>
        </authorList>
    </citation>
    <scope>NUCLEOTIDE SEQUENCE</scope>
    <source>
        <strain evidence="2">6966</strain>
    </source>
</reference>
<dbReference type="InterPro" id="IPR017880">
    <property type="entry name" value="KilA_N"/>
</dbReference>
<reference evidence="2" key="1">
    <citation type="journal article" date="2021" name="PeerJ">
        <title>Extensive microbial diversity within the chicken gut microbiome revealed by metagenomics and culture.</title>
        <authorList>
            <person name="Gilroy R."/>
            <person name="Ravi A."/>
            <person name="Getino M."/>
            <person name="Pursley I."/>
            <person name="Horton D.L."/>
            <person name="Alikhan N.F."/>
            <person name="Baker D."/>
            <person name="Gharbi K."/>
            <person name="Hall N."/>
            <person name="Watson M."/>
            <person name="Adriaenssens E.M."/>
            <person name="Foster-Nyarko E."/>
            <person name="Jarju S."/>
            <person name="Secka A."/>
            <person name="Antonio M."/>
            <person name="Oren A."/>
            <person name="Chaudhuri R.R."/>
            <person name="La Ragione R."/>
            <person name="Hildebrand F."/>
            <person name="Pallen M.J."/>
        </authorList>
    </citation>
    <scope>NUCLEOTIDE SEQUENCE</scope>
    <source>
        <strain evidence="2">6966</strain>
    </source>
</reference>
<accession>A0A921L096</accession>
<evidence type="ECO:0000313" key="2">
    <source>
        <dbReference type="EMBL" id="HJF70853.1"/>
    </source>
</evidence>
<protein>
    <submittedName>
        <fullName evidence="2">KilA-N domain-containing protein</fullName>
    </submittedName>
</protein>
<evidence type="ECO:0000259" key="1">
    <source>
        <dbReference type="PROSITE" id="PS51301"/>
    </source>
</evidence>
<organism evidence="2 3">
    <name type="scientific">Butyricimonas virosa</name>
    <dbReference type="NCBI Taxonomy" id="544645"/>
    <lineage>
        <taxon>Bacteria</taxon>
        <taxon>Pseudomonadati</taxon>
        <taxon>Bacteroidota</taxon>
        <taxon>Bacteroidia</taxon>
        <taxon>Bacteroidales</taxon>
        <taxon>Odoribacteraceae</taxon>
        <taxon>Butyricimonas</taxon>
    </lineage>
</organism>
<feature type="domain" description="KilA-N" evidence="1">
    <location>
        <begin position="5"/>
        <end position="112"/>
    </location>
</feature>